<dbReference type="KEGG" id="tbv:H9L17_12405"/>
<dbReference type="PROSITE" id="PS50043">
    <property type="entry name" value="HTH_LUXR_2"/>
    <property type="match status" value="1"/>
</dbReference>
<dbReference type="Pfam" id="PF00196">
    <property type="entry name" value="GerE"/>
    <property type="match status" value="1"/>
</dbReference>
<organism evidence="5 6">
    <name type="scientific">Thermomonas brevis</name>
    <dbReference type="NCBI Taxonomy" id="215691"/>
    <lineage>
        <taxon>Bacteria</taxon>
        <taxon>Pseudomonadati</taxon>
        <taxon>Pseudomonadota</taxon>
        <taxon>Gammaproteobacteria</taxon>
        <taxon>Lysobacterales</taxon>
        <taxon>Lysobacteraceae</taxon>
        <taxon>Thermomonas</taxon>
    </lineage>
</organism>
<dbReference type="Proteomes" id="UP000515977">
    <property type="component" value="Chromosome"/>
</dbReference>
<keyword evidence="3" id="KW-0804">Transcription</keyword>
<dbReference type="InterPro" id="IPR016032">
    <property type="entry name" value="Sig_transdc_resp-reg_C-effctor"/>
</dbReference>
<protein>
    <submittedName>
        <fullName evidence="5">Helix-turn-helix transcriptional regulator</fullName>
    </submittedName>
</protein>
<dbReference type="EMBL" id="CP060711">
    <property type="protein sequence ID" value="QNN45982.1"/>
    <property type="molecule type" value="Genomic_DNA"/>
</dbReference>
<name>A0A7G9QRK7_9GAMM</name>
<dbReference type="PANTHER" id="PTHR44688:SF16">
    <property type="entry name" value="DNA-BINDING TRANSCRIPTIONAL ACTIVATOR DEVR_DOSR"/>
    <property type="match status" value="1"/>
</dbReference>
<dbReference type="PANTHER" id="PTHR44688">
    <property type="entry name" value="DNA-BINDING TRANSCRIPTIONAL ACTIVATOR DEVR_DOSR"/>
    <property type="match status" value="1"/>
</dbReference>
<evidence type="ECO:0000256" key="1">
    <source>
        <dbReference type="ARBA" id="ARBA00023015"/>
    </source>
</evidence>
<dbReference type="CDD" id="cd06170">
    <property type="entry name" value="LuxR_C_like"/>
    <property type="match status" value="1"/>
</dbReference>
<evidence type="ECO:0000256" key="3">
    <source>
        <dbReference type="ARBA" id="ARBA00023163"/>
    </source>
</evidence>
<dbReference type="InterPro" id="IPR036388">
    <property type="entry name" value="WH-like_DNA-bd_sf"/>
</dbReference>
<proteinExistence type="predicted"/>
<dbReference type="InterPro" id="IPR000792">
    <property type="entry name" value="Tscrpt_reg_LuxR_C"/>
</dbReference>
<accession>A0A7G9QRK7</accession>
<gene>
    <name evidence="5" type="ORF">H9L17_12405</name>
</gene>
<dbReference type="GO" id="GO:0006355">
    <property type="term" value="P:regulation of DNA-templated transcription"/>
    <property type="evidence" value="ECO:0007669"/>
    <property type="project" value="InterPro"/>
</dbReference>
<keyword evidence="6" id="KW-1185">Reference proteome</keyword>
<dbReference type="Gene3D" id="1.10.10.10">
    <property type="entry name" value="Winged helix-like DNA-binding domain superfamily/Winged helix DNA-binding domain"/>
    <property type="match status" value="1"/>
</dbReference>
<evidence type="ECO:0000313" key="5">
    <source>
        <dbReference type="EMBL" id="QNN45982.1"/>
    </source>
</evidence>
<dbReference type="AlphaFoldDB" id="A0A7G9QRK7"/>
<evidence type="ECO:0000259" key="4">
    <source>
        <dbReference type="PROSITE" id="PS50043"/>
    </source>
</evidence>
<dbReference type="SUPFAM" id="SSF46894">
    <property type="entry name" value="C-terminal effector domain of the bipartite response regulators"/>
    <property type="match status" value="1"/>
</dbReference>
<reference evidence="5 6" key="1">
    <citation type="submission" date="2020-08" db="EMBL/GenBank/DDBJ databases">
        <title>Genome sequence of Thermomonas brevis KACC 16975T.</title>
        <authorList>
            <person name="Hyun D.-W."/>
            <person name="Bae J.-W."/>
        </authorList>
    </citation>
    <scope>NUCLEOTIDE SEQUENCE [LARGE SCALE GENOMIC DNA]</scope>
    <source>
        <strain evidence="5 6">KACC 16975</strain>
    </source>
</reference>
<evidence type="ECO:0000313" key="6">
    <source>
        <dbReference type="Proteomes" id="UP000515977"/>
    </source>
</evidence>
<keyword evidence="2" id="KW-0238">DNA-binding</keyword>
<dbReference type="GO" id="GO:0003677">
    <property type="term" value="F:DNA binding"/>
    <property type="evidence" value="ECO:0007669"/>
    <property type="project" value="UniProtKB-KW"/>
</dbReference>
<keyword evidence="1" id="KW-0805">Transcription regulation</keyword>
<evidence type="ECO:0000256" key="2">
    <source>
        <dbReference type="ARBA" id="ARBA00023125"/>
    </source>
</evidence>
<dbReference type="PRINTS" id="PR00038">
    <property type="entry name" value="HTHLUXR"/>
</dbReference>
<sequence>MDPENQRREVAGVSRIDDATHALWDALADIETSRVEHAREVLLDGLRGLVDAQHACWVGAVRMDETLAGDPVRGWRPRIVHHQKTPQTTGTAETAAREQVRQLEAGEVDLSTVRTVSFAGSWRTHRLVDLLPADWFEGEYYRRYYLGQNRVDAIWSGVPVNADVEIYVGLYRHCGHPPFSQADRETVAHAMRGLRWFHRQQVLGHGLAIGASPLTDLERRVLSGLLGGLTDKQIAKRLESSPRTVHEYASRIYRKYAVANRSALMALWLGQGG</sequence>
<dbReference type="SMART" id="SM00421">
    <property type="entry name" value="HTH_LUXR"/>
    <property type="match status" value="1"/>
</dbReference>
<feature type="domain" description="HTH luxR-type" evidence="4">
    <location>
        <begin position="207"/>
        <end position="272"/>
    </location>
</feature>